<dbReference type="Gene3D" id="3.40.605.10">
    <property type="entry name" value="Aldehyde Dehydrogenase, Chain A, domain 1"/>
    <property type="match status" value="1"/>
</dbReference>
<dbReference type="GO" id="GO:0016620">
    <property type="term" value="F:oxidoreductase activity, acting on the aldehyde or oxo group of donors, NAD or NADP as acceptor"/>
    <property type="evidence" value="ECO:0007669"/>
    <property type="project" value="InterPro"/>
</dbReference>
<name>A0A7S0N088_9CHLO</name>
<organism evidence="2">
    <name type="scientific">Pyramimonas obovata</name>
    <dbReference type="NCBI Taxonomy" id="1411642"/>
    <lineage>
        <taxon>Eukaryota</taxon>
        <taxon>Viridiplantae</taxon>
        <taxon>Chlorophyta</taxon>
        <taxon>Pyramimonadophyceae</taxon>
        <taxon>Pyramimonadales</taxon>
        <taxon>Pyramimonadaceae</taxon>
        <taxon>Pyramimonas</taxon>
        <taxon>Pyramimonas incertae sedis</taxon>
    </lineage>
</organism>
<dbReference type="AlphaFoldDB" id="A0A7S0N088"/>
<dbReference type="PANTHER" id="PTHR11699">
    <property type="entry name" value="ALDEHYDE DEHYDROGENASE-RELATED"/>
    <property type="match status" value="1"/>
</dbReference>
<evidence type="ECO:0000313" key="2">
    <source>
        <dbReference type="EMBL" id="CAD8655991.1"/>
    </source>
</evidence>
<sequence length="714" mass="78509">MLQRILVFIPQPFSHCRACHRCGNRAPHGHLKIRSPDKRTRQPGDLPDCGPLGLVSSYIASGYPCNILILVTQVIRGMYEFGRGGYAESQALVTTPWDTRLQLRGLGMKQRIFSGLAGASRPFIRLASLVLRRRQADVLMQHPTKIAAYPSGDPELRTPLDKVVAKLDYLSHTKVTWSKMPPDERARLARRCAKLAHGVAERLAEREVQFKGAYETADGDPLLAWYTVPKYLNDLANTLDKFARGKQRVPLKVRERRAADGSAQAVVRVFPETLYDHLVFPGWEGELWIKPDTEPTQGVSFARGCGSHRGELCAVFGAGNQVNVAAMDVAQKVLADSCVVVCKMNPVNEYAGPLLEEVFSPLVQVGAVQFVYGGAEIGQLLTAAEQVDSIHMTGSHHTHDAIVWQGQPKVGTPPLTKRVDSELGCVSPVLVVPGKWTDKELDEKAADIVAAVVNNASFNCLAAKCVLVARGWDLRERFLKRIEYHLQACSARACYYPGSKEKYDAYMTHYPHAKLLGVERAEGACQSTVRWALARGVEAAEGEFALVNEPWCGVLTEVVVDCGNDPVEFITKAAHVANEQMWGTLSCGVYCDPGTHRRHQGALEELLASLQYGCVVLNGTGLVGFALTPLTWGGFVGRSTLHDVQSGIGIVHNSFLVDNVQKSVLRVPWAALPFTNYWDHRHRNVPAMGRHLVAFGAKEGFLNFVKVAWAALRG</sequence>
<dbReference type="InterPro" id="IPR015590">
    <property type="entry name" value="Aldehyde_DH_dom"/>
</dbReference>
<dbReference type="InterPro" id="IPR016163">
    <property type="entry name" value="Ald_DH_C"/>
</dbReference>
<dbReference type="EMBL" id="HBFA01008088">
    <property type="protein sequence ID" value="CAD8655991.1"/>
    <property type="molecule type" value="Transcribed_RNA"/>
</dbReference>
<protein>
    <recommendedName>
        <fullName evidence="1">Aldehyde dehydrogenase domain-containing protein</fullName>
    </recommendedName>
</protein>
<feature type="domain" description="Aldehyde dehydrogenase" evidence="1">
    <location>
        <begin position="331"/>
        <end position="487"/>
    </location>
</feature>
<dbReference type="Pfam" id="PF00171">
    <property type="entry name" value="Aldedh"/>
    <property type="match status" value="1"/>
</dbReference>
<dbReference type="InterPro" id="IPR016161">
    <property type="entry name" value="Ald_DH/histidinol_DH"/>
</dbReference>
<accession>A0A7S0N088</accession>
<proteinExistence type="predicted"/>
<evidence type="ECO:0000259" key="1">
    <source>
        <dbReference type="Pfam" id="PF00171"/>
    </source>
</evidence>
<dbReference type="Gene3D" id="3.40.309.10">
    <property type="entry name" value="Aldehyde Dehydrogenase, Chain A, domain 2"/>
    <property type="match status" value="1"/>
</dbReference>
<dbReference type="InterPro" id="IPR016162">
    <property type="entry name" value="Ald_DH_N"/>
</dbReference>
<gene>
    <name evidence="2" type="ORF">POBO1169_LOCUS4212</name>
</gene>
<reference evidence="2" key="1">
    <citation type="submission" date="2021-01" db="EMBL/GenBank/DDBJ databases">
        <authorList>
            <person name="Corre E."/>
            <person name="Pelletier E."/>
            <person name="Niang G."/>
            <person name="Scheremetjew M."/>
            <person name="Finn R."/>
            <person name="Kale V."/>
            <person name="Holt S."/>
            <person name="Cochrane G."/>
            <person name="Meng A."/>
            <person name="Brown T."/>
            <person name="Cohen L."/>
        </authorList>
    </citation>
    <scope>NUCLEOTIDE SEQUENCE</scope>
    <source>
        <strain evidence="2">CCMP722</strain>
    </source>
</reference>
<dbReference type="SUPFAM" id="SSF53720">
    <property type="entry name" value="ALDH-like"/>
    <property type="match status" value="1"/>
</dbReference>